<keyword evidence="2 8" id="KW-0813">Transport</keyword>
<dbReference type="RefSeq" id="WP_173136483.1">
    <property type="nucleotide sequence ID" value="NZ_CBCSGW010000009.1"/>
</dbReference>
<evidence type="ECO:0000256" key="7">
    <source>
        <dbReference type="ARBA" id="ARBA00023136"/>
    </source>
</evidence>
<reference evidence="10 11" key="1">
    <citation type="submission" date="2020-01" db="EMBL/GenBank/DDBJ databases">
        <title>Kibdelosporangium persica a novel Actinomycetes from a hot desert in Iran.</title>
        <authorList>
            <person name="Safaei N."/>
            <person name="Zaburannyi N."/>
            <person name="Mueller R."/>
            <person name="Wink J."/>
        </authorList>
    </citation>
    <scope>NUCLEOTIDE SEQUENCE [LARGE SCALE GENOMIC DNA]</scope>
    <source>
        <strain evidence="10 11">4NS15</strain>
    </source>
</reference>
<dbReference type="EMBL" id="JAAATY010000017">
    <property type="protein sequence ID" value="NRN67942.1"/>
    <property type="molecule type" value="Genomic_DNA"/>
</dbReference>
<evidence type="ECO:0000256" key="8">
    <source>
        <dbReference type="RuleBase" id="RU363032"/>
    </source>
</evidence>
<evidence type="ECO:0000256" key="4">
    <source>
        <dbReference type="ARBA" id="ARBA00022692"/>
    </source>
</evidence>
<feature type="transmembrane region" description="Helical" evidence="8">
    <location>
        <begin position="63"/>
        <end position="89"/>
    </location>
</feature>
<dbReference type="Proteomes" id="UP000763557">
    <property type="component" value="Unassembled WGS sequence"/>
</dbReference>
<feature type="transmembrane region" description="Helical" evidence="8">
    <location>
        <begin position="251"/>
        <end position="272"/>
    </location>
</feature>
<keyword evidence="5" id="KW-0029">Amino-acid transport</keyword>
<keyword evidence="7 8" id="KW-0472">Membrane</keyword>
<dbReference type="NCBIfam" id="TIGR01726">
    <property type="entry name" value="HEQRo_perm_3TM"/>
    <property type="match status" value="1"/>
</dbReference>
<dbReference type="PROSITE" id="PS50928">
    <property type="entry name" value="ABC_TM1"/>
    <property type="match status" value="1"/>
</dbReference>
<dbReference type="PANTHER" id="PTHR30614:SF0">
    <property type="entry name" value="L-CYSTINE TRANSPORT SYSTEM PERMEASE PROTEIN TCYL"/>
    <property type="match status" value="1"/>
</dbReference>
<name>A0ABX2F9J5_9PSEU</name>
<feature type="transmembrane region" description="Helical" evidence="8">
    <location>
        <begin position="101"/>
        <end position="123"/>
    </location>
</feature>
<dbReference type="PANTHER" id="PTHR30614">
    <property type="entry name" value="MEMBRANE COMPONENT OF AMINO ACID ABC TRANSPORTER"/>
    <property type="match status" value="1"/>
</dbReference>
<keyword evidence="11" id="KW-1185">Reference proteome</keyword>
<evidence type="ECO:0000313" key="10">
    <source>
        <dbReference type="EMBL" id="NRN67942.1"/>
    </source>
</evidence>
<dbReference type="InterPro" id="IPR000515">
    <property type="entry name" value="MetI-like"/>
</dbReference>
<dbReference type="SUPFAM" id="SSF161098">
    <property type="entry name" value="MetI-like"/>
    <property type="match status" value="1"/>
</dbReference>
<evidence type="ECO:0000256" key="3">
    <source>
        <dbReference type="ARBA" id="ARBA00022475"/>
    </source>
</evidence>
<sequence>MTATTTAAAPDVDVATARPRPRPLRWLGGAVLAVVAAQIAWFLTHNDRLEWPVVAEYLFDANVLAGLATSIGLTVAAMVAGSALGVLLATGQLAAFAPVRWACTLYVGVFRGIPPLVQLLFWFNLAYLLPRLSIGIPFGPTFESWSTNDVVTPLTAALVGLTLHESAYMAEIVRAGILSVAAGQRDAAMAMGFTGGQAFVRVVLPQAMRVIIPPTGSQFISLLKGTSLVSVIAMTDLLHAVQSVYNQTYQIVPLLIVACFWYLVVVTALSFGQQRLERRFGRGQRSATGRWPA</sequence>
<keyword evidence="4 8" id="KW-0812">Transmembrane</keyword>
<feature type="transmembrane region" description="Helical" evidence="8">
    <location>
        <begin position="26"/>
        <end position="43"/>
    </location>
</feature>
<dbReference type="Gene3D" id="1.10.3720.10">
    <property type="entry name" value="MetI-like"/>
    <property type="match status" value="1"/>
</dbReference>
<comment type="caution">
    <text evidence="10">The sequence shown here is derived from an EMBL/GenBank/DDBJ whole genome shotgun (WGS) entry which is preliminary data.</text>
</comment>
<gene>
    <name evidence="10" type="ORF">GC106_51830</name>
</gene>
<dbReference type="InterPro" id="IPR035906">
    <property type="entry name" value="MetI-like_sf"/>
</dbReference>
<keyword evidence="6 8" id="KW-1133">Transmembrane helix</keyword>
<proteinExistence type="inferred from homology"/>
<comment type="subcellular location">
    <subcellularLocation>
        <location evidence="1 8">Cell membrane</location>
        <topology evidence="1 8">Multi-pass membrane protein</topology>
    </subcellularLocation>
</comment>
<keyword evidence="3" id="KW-1003">Cell membrane</keyword>
<dbReference type="Pfam" id="PF00528">
    <property type="entry name" value="BPD_transp_1"/>
    <property type="match status" value="1"/>
</dbReference>
<evidence type="ECO:0000256" key="2">
    <source>
        <dbReference type="ARBA" id="ARBA00022448"/>
    </source>
</evidence>
<feature type="domain" description="ABC transmembrane type-1" evidence="9">
    <location>
        <begin position="67"/>
        <end position="270"/>
    </location>
</feature>
<dbReference type="CDD" id="cd06261">
    <property type="entry name" value="TM_PBP2"/>
    <property type="match status" value="1"/>
</dbReference>
<evidence type="ECO:0000313" key="11">
    <source>
        <dbReference type="Proteomes" id="UP000763557"/>
    </source>
</evidence>
<protein>
    <submittedName>
        <fullName evidence="10">Inner membrane amino-acid ABC transporter permease protein YecS</fullName>
    </submittedName>
</protein>
<comment type="similarity">
    <text evidence="8">Belongs to the binding-protein-dependent transport system permease family.</text>
</comment>
<accession>A0ABX2F9J5</accession>
<evidence type="ECO:0000256" key="1">
    <source>
        <dbReference type="ARBA" id="ARBA00004651"/>
    </source>
</evidence>
<evidence type="ECO:0000256" key="6">
    <source>
        <dbReference type="ARBA" id="ARBA00022989"/>
    </source>
</evidence>
<dbReference type="InterPro" id="IPR010065">
    <property type="entry name" value="AA_ABC_transptr_permease_3TM"/>
</dbReference>
<dbReference type="InterPro" id="IPR043429">
    <property type="entry name" value="ArtM/GltK/GlnP/TcyL/YhdX-like"/>
</dbReference>
<organism evidence="10 11">
    <name type="scientific">Kibdelosporangium persicum</name>
    <dbReference type="NCBI Taxonomy" id="2698649"/>
    <lineage>
        <taxon>Bacteria</taxon>
        <taxon>Bacillati</taxon>
        <taxon>Actinomycetota</taxon>
        <taxon>Actinomycetes</taxon>
        <taxon>Pseudonocardiales</taxon>
        <taxon>Pseudonocardiaceae</taxon>
        <taxon>Kibdelosporangium</taxon>
    </lineage>
</organism>
<evidence type="ECO:0000256" key="5">
    <source>
        <dbReference type="ARBA" id="ARBA00022970"/>
    </source>
</evidence>
<evidence type="ECO:0000259" key="9">
    <source>
        <dbReference type="PROSITE" id="PS50928"/>
    </source>
</evidence>